<dbReference type="Gene3D" id="1.10.10.10">
    <property type="entry name" value="Winged helix-like DNA-binding domain superfamily/Winged helix DNA-binding domain"/>
    <property type="match status" value="1"/>
</dbReference>
<evidence type="ECO:0000313" key="5">
    <source>
        <dbReference type="EMBL" id="RVU38153.1"/>
    </source>
</evidence>
<dbReference type="PROSITE" id="PS51063">
    <property type="entry name" value="HTH_CRP_2"/>
    <property type="match status" value="1"/>
</dbReference>
<evidence type="ECO:0000313" key="6">
    <source>
        <dbReference type="Proteomes" id="UP000287447"/>
    </source>
</evidence>
<dbReference type="SMART" id="SM00100">
    <property type="entry name" value="cNMP"/>
    <property type="match status" value="1"/>
</dbReference>
<sequence length="242" mass="26940">MSDTSNDTDIPELCRSCEARHNGICGALSGKELKYLSQHTTKKTVPAGTELVGETEAAESFANIMGGVVKLSKMMPDGRQQIVGLQFAPDFLGRPFQETSSITAEAATAVKLCAFPRSKLDAMMKETPGVEQRLLRQTLKELDEARQWMLTLGRKTASEKVASFLYMIAAQIDPERDLEDNLPITFDLPLTRADIADFLGMTIETVSRQFTKLRKEGIIELEQSRHVTVPDIQRLRDETGEF</sequence>
<protein>
    <submittedName>
        <fullName evidence="5">Crp/Fnr family transcriptional regulator</fullName>
    </submittedName>
</protein>
<dbReference type="GO" id="GO:0003677">
    <property type="term" value="F:DNA binding"/>
    <property type="evidence" value="ECO:0007669"/>
    <property type="project" value="UniProtKB-KW"/>
</dbReference>
<dbReference type="PANTHER" id="PTHR24567:SF75">
    <property type="entry name" value="FUMARATE AND NITRATE REDUCTION REGULATORY PROTEIN"/>
    <property type="match status" value="1"/>
</dbReference>
<dbReference type="Proteomes" id="UP000287447">
    <property type="component" value="Unassembled WGS sequence"/>
</dbReference>
<dbReference type="InterPro" id="IPR018335">
    <property type="entry name" value="Tscrpt_reg_HTH_Crp-type_CS"/>
</dbReference>
<keyword evidence="3" id="KW-0804">Transcription</keyword>
<dbReference type="SUPFAM" id="SSF46785">
    <property type="entry name" value="Winged helix' DNA-binding domain"/>
    <property type="match status" value="1"/>
</dbReference>
<dbReference type="PANTHER" id="PTHR24567">
    <property type="entry name" value="CRP FAMILY TRANSCRIPTIONAL REGULATORY PROTEIN"/>
    <property type="match status" value="1"/>
</dbReference>
<dbReference type="SMART" id="SM00419">
    <property type="entry name" value="HTH_CRP"/>
    <property type="match status" value="1"/>
</dbReference>
<dbReference type="InterPro" id="IPR036388">
    <property type="entry name" value="WH-like_DNA-bd_sf"/>
</dbReference>
<name>A0A3S2VQT6_9PROT</name>
<evidence type="ECO:0000256" key="1">
    <source>
        <dbReference type="ARBA" id="ARBA00023015"/>
    </source>
</evidence>
<keyword evidence="1" id="KW-0805">Transcription regulation</keyword>
<dbReference type="Gene3D" id="2.60.120.10">
    <property type="entry name" value="Jelly Rolls"/>
    <property type="match status" value="1"/>
</dbReference>
<keyword evidence="2" id="KW-0238">DNA-binding</keyword>
<gene>
    <name evidence="5" type="ORF">EOI86_02295</name>
</gene>
<proteinExistence type="predicted"/>
<dbReference type="GO" id="GO:0005829">
    <property type="term" value="C:cytosol"/>
    <property type="evidence" value="ECO:0007669"/>
    <property type="project" value="TreeGrafter"/>
</dbReference>
<reference evidence="6" key="1">
    <citation type="submission" date="2019-01" db="EMBL/GenBank/DDBJ databases">
        <title>Gri0909 isolated from a small marine red alga.</title>
        <authorList>
            <person name="Kim J."/>
            <person name="Jeong S.E."/>
            <person name="Jeon C.O."/>
        </authorList>
    </citation>
    <scope>NUCLEOTIDE SEQUENCE [LARGE SCALE GENOMIC DNA]</scope>
    <source>
        <strain evidence="6">Gri0909</strain>
    </source>
</reference>
<comment type="caution">
    <text evidence="5">The sequence shown here is derived from an EMBL/GenBank/DDBJ whole genome shotgun (WGS) entry which is preliminary data.</text>
</comment>
<evidence type="ECO:0000259" key="4">
    <source>
        <dbReference type="PROSITE" id="PS51063"/>
    </source>
</evidence>
<dbReference type="RefSeq" id="WP_127763525.1">
    <property type="nucleotide sequence ID" value="NZ_SADE01000001.1"/>
</dbReference>
<dbReference type="EMBL" id="SADE01000001">
    <property type="protein sequence ID" value="RVU38153.1"/>
    <property type="molecule type" value="Genomic_DNA"/>
</dbReference>
<evidence type="ECO:0000256" key="3">
    <source>
        <dbReference type="ARBA" id="ARBA00023163"/>
    </source>
</evidence>
<dbReference type="SUPFAM" id="SSF51206">
    <property type="entry name" value="cAMP-binding domain-like"/>
    <property type="match status" value="1"/>
</dbReference>
<dbReference type="InterPro" id="IPR014710">
    <property type="entry name" value="RmlC-like_jellyroll"/>
</dbReference>
<dbReference type="InterPro" id="IPR036390">
    <property type="entry name" value="WH_DNA-bd_sf"/>
</dbReference>
<dbReference type="CDD" id="cd00038">
    <property type="entry name" value="CAP_ED"/>
    <property type="match status" value="1"/>
</dbReference>
<dbReference type="AlphaFoldDB" id="A0A3S2VQT6"/>
<dbReference type="PROSITE" id="PS00042">
    <property type="entry name" value="HTH_CRP_1"/>
    <property type="match status" value="1"/>
</dbReference>
<dbReference type="FunFam" id="1.10.10.10:FF:000028">
    <property type="entry name" value="Fumarate/nitrate reduction transcriptional regulator Fnr"/>
    <property type="match status" value="1"/>
</dbReference>
<dbReference type="Pfam" id="PF00027">
    <property type="entry name" value="cNMP_binding"/>
    <property type="match status" value="1"/>
</dbReference>
<dbReference type="GO" id="GO:0003700">
    <property type="term" value="F:DNA-binding transcription factor activity"/>
    <property type="evidence" value="ECO:0007669"/>
    <property type="project" value="InterPro"/>
</dbReference>
<dbReference type="InterPro" id="IPR012318">
    <property type="entry name" value="HTH_CRP"/>
</dbReference>
<dbReference type="Pfam" id="PF13545">
    <property type="entry name" value="HTH_Crp_2"/>
    <property type="match status" value="1"/>
</dbReference>
<dbReference type="InterPro" id="IPR018490">
    <property type="entry name" value="cNMP-bd_dom_sf"/>
</dbReference>
<keyword evidence="6" id="KW-1185">Reference proteome</keyword>
<evidence type="ECO:0000256" key="2">
    <source>
        <dbReference type="ARBA" id="ARBA00023125"/>
    </source>
</evidence>
<dbReference type="InterPro" id="IPR050397">
    <property type="entry name" value="Env_Response_Regulators"/>
</dbReference>
<accession>A0A3S2VQT6</accession>
<dbReference type="CDD" id="cd00092">
    <property type="entry name" value="HTH_CRP"/>
    <property type="match status" value="1"/>
</dbReference>
<organism evidence="5 6">
    <name type="scientific">Hwanghaeella grinnelliae</name>
    <dbReference type="NCBI Taxonomy" id="2500179"/>
    <lineage>
        <taxon>Bacteria</taxon>
        <taxon>Pseudomonadati</taxon>
        <taxon>Pseudomonadota</taxon>
        <taxon>Alphaproteobacteria</taxon>
        <taxon>Rhodospirillales</taxon>
        <taxon>Rhodospirillaceae</taxon>
        <taxon>Hwanghaeella</taxon>
    </lineage>
</organism>
<dbReference type="PRINTS" id="PR00034">
    <property type="entry name" value="HTHCRP"/>
</dbReference>
<dbReference type="OrthoDB" id="7584044at2"/>
<dbReference type="InterPro" id="IPR000595">
    <property type="entry name" value="cNMP-bd_dom"/>
</dbReference>
<feature type="domain" description="HTH crp-type" evidence="4">
    <location>
        <begin position="155"/>
        <end position="233"/>
    </location>
</feature>